<reference evidence="6 7" key="1">
    <citation type="submission" date="2023-03" db="EMBL/GenBank/DDBJ databases">
        <title>Whole genome sequencing of Methanotrichaceae archaeon M04Ac.</title>
        <authorList>
            <person name="Khomyakova M.A."/>
            <person name="Merkel A.Y."/>
            <person name="Slobodkin A.I."/>
        </authorList>
    </citation>
    <scope>NUCLEOTIDE SEQUENCE [LARGE SCALE GENOMIC DNA]</scope>
    <source>
        <strain evidence="6 7">M04Ac</strain>
    </source>
</reference>
<evidence type="ECO:0000313" key="6">
    <source>
        <dbReference type="EMBL" id="MDF0593300.1"/>
    </source>
</evidence>
<dbReference type="SMART" id="SM00865">
    <property type="entry name" value="Tubulin_C"/>
    <property type="match status" value="1"/>
</dbReference>
<dbReference type="SMART" id="SM00864">
    <property type="entry name" value="Tubulin"/>
    <property type="match status" value="1"/>
</dbReference>
<organism evidence="6 7">
    <name type="scientific">Candidatus Methanocrinis alkalitolerans</name>
    <dbReference type="NCBI Taxonomy" id="3033395"/>
    <lineage>
        <taxon>Archaea</taxon>
        <taxon>Methanobacteriati</taxon>
        <taxon>Methanobacteriota</taxon>
        <taxon>Stenosarchaea group</taxon>
        <taxon>Methanomicrobia</taxon>
        <taxon>Methanotrichales</taxon>
        <taxon>Methanotrichaceae</taxon>
        <taxon>Methanocrinis</taxon>
    </lineage>
</organism>
<evidence type="ECO:0000256" key="2">
    <source>
        <dbReference type="ARBA" id="ARBA00023134"/>
    </source>
</evidence>
<feature type="domain" description="Tubulin/FtsZ 2-layer sandwich" evidence="5">
    <location>
        <begin position="224"/>
        <end position="341"/>
    </location>
</feature>
<evidence type="ECO:0000259" key="4">
    <source>
        <dbReference type="SMART" id="SM00864"/>
    </source>
</evidence>
<feature type="domain" description="Tubulin/FtsZ GTPase" evidence="4">
    <location>
        <begin position="27"/>
        <end position="222"/>
    </location>
</feature>
<dbReference type="Pfam" id="PF12327">
    <property type="entry name" value="FtsZ_C"/>
    <property type="match status" value="1"/>
</dbReference>
<sequence length="347" mass="35531">MAFEPGGAFRSEEICYSYDGEEFSNPRILVVGCEDAGCRMAARLANLGVTGADILTAKVDRSRIDGIGAGKKILVGESVVGGGGAGVGSDTIPTAARGPRPTIEVALRDADLVFVVADLGGGTRTGTHTARAVCRMAKDLGKMAVAIFTLSPRSGGGGGSRSPFSPLDIDGLTKAANILILLDIERVFEMAPGLSTDQAISVMDQVAAEIVKGIAETVTKTSLINLDYADLKTIISSGGLSAALVGESDSAAAAEEIVQSALRSPMADVDMRGATGCLLHITGGSDLSLKKVASVASALTGEMGPGANVIWGARVKEGFEGKMRVIAIMTGVGLSARSCLREARRDS</sequence>
<dbReference type="InterPro" id="IPR008280">
    <property type="entry name" value="Tub_FtsZ_C"/>
</dbReference>
<dbReference type="EMBL" id="JARFPL010000017">
    <property type="protein sequence ID" value="MDF0593300.1"/>
    <property type="molecule type" value="Genomic_DNA"/>
</dbReference>
<dbReference type="PANTHER" id="PTHR30314">
    <property type="entry name" value="CELL DIVISION PROTEIN FTSZ-RELATED"/>
    <property type="match status" value="1"/>
</dbReference>
<gene>
    <name evidence="6" type="ORF">P0O24_06865</name>
</gene>
<proteinExistence type="predicted"/>
<dbReference type="InterPro" id="IPR045061">
    <property type="entry name" value="FtsZ/CetZ"/>
</dbReference>
<dbReference type="SUPFAM" id="SSF52490">
    <property type="entry name" value="Tubulin nucleotide-binding domain-like"/>
    <property type="match status" value="1"/>
</dbReference>
<accession>A0ABT5XF09</accession>
<dbReference type="PANTHER" id="PTHR30314:SF9">
    <property type="entry name" value="CELL DIVISION PROTEIN FTSZ 2"/>
    <property type="match status" value="1"/>
</dbReference>
<keyword evidence="6" id="KW-0132">Cell division</keyword>
<evidence type="ECO:0000256" key="3">
    <source>
        <dbReference type="ARBA" id="ARBA00023210"/>
    </source>
</evidence>
<dbReference type="InterPro" id="IPR003008">
    <property type="entry name" value="Tubulin_FtsZ_GTPase"/>
</dbReference>
<evidence type="ECO:0000313" key="7">
    <source>
        <dbReference type="Proteomes" id="UP001215956"/>
    </source>
</evidence>
<protein>
    <submittedName>
        <fullName evidence="6">Cell division protein FtsZ</fullName>
    </submittedName>
</protein>
<dbReference type="SUPFAM" id="SSF55307">
    <property type="entry name" value="Tubulin C-terminal domain-like"/>
    <property type="match status" value="1"/>
</dbReference>
<dbReference type="GO" id="GO:0051301">
    <property type="term" value="P:cell division"/>
    <property type="evidence" value="ECO:0007669"/>
    <property type="project" value="UniProtKB-KW"/>
</dbReference>
<keyword evidence="1" id="KW-0547">Nucleotide-binding</keyword>
<keyword evidence="7" id="KW-1185">Reference proteome</keyword>
<dbReference type="Proteomes" id="UP001215956">
    <property type="component" value="Unassembled WGS sequence"/>
</dbReference>
<evidence type="ECO:0000259" key="5">
    <source>
        <dbReference type="SMART" id="SM00865"/>
    </source>
</evidence>
<evidence type="ECO:0000256" key="1">
    <source>
        <dbReference type="ARBA" id="ARBA00022741"/>
    </source>
</evidence>
<dbReference type="PRINTS" id="PR00423">
    <property type="entry name" value="CELLDVISFTSZ"/>
</dbReference>
<comment type="caution">
    <text evidence="6">The sequence shown here is derived from an EMBL/GenBank/DDBJ whole genome shotgun (WGS) entry which is preliminary data.</text>
</comment>
<keyword evidence="2" id="KW-0342">GTP-binding</keyword>
<dbReference type="Gene3D" id="3.40.50.1440">
    <property type="entry name" value="Tubulin/FtsZ, GTPase domain"/>
    <property type="match status" value="1"/>
</dbReference>
<dbReference type="InterPro" id="IPR018316">
    <property type="entry name" value="Tubulin/FtsZ_2-layer-sand-dom"/>
</dbReference>
<dbReference type="RefSeq" id="WP_316969003.1">
    <property type="nucleotide sequence ID" value="NZ_JARFPL010000017.1"/>
</dbReference>
<keyword evidence="3" id="KW-0717">Septation</keyword>
<dbReference type="Pfam" id="PF00091">
    <property type="entry name" value="Tubulin"/>
    <property type="match status" value="1"/>
</dbReference>
<name>A0ABT5XF09_9EURY</name>
<keyword evidence="3" id="KW-0131">Cell cycle</keyword>
<dbReference type="InterPro" id="IPR036525">
    <property type="entry name" value="Tubulin/FtsZ_GTPase_sf"/>
</dbReference>
<dbReference type="InterPro" id="IPR024757">
    <property type="entry name" value="FtsZ_C"/>
</dbReference>